<organism evidence="2 3">
    <name type="scientific">Yersinia entomophaga</name>
    <dbReference type="NCBI Taxonomy" id="935293"/>
    <lineage>
        <taxon>Bacteria</taxon>
        <taxon>Pseudomonadati</taxon>
        <taxon>Pseudomonadota</taxon>
        <taxon>Gammaproteobacteria</taxon>
        <taxon>Enterobacterales</taxon>
        <taxon>Yersiniaceae</taxon>
        <taxon>Yersinia</taxon>
    </lineage>
</organism>
<keyword evidence="3" id="KW-1185">Reference proteome</keyword>
<dbReference type="Proteomes" id="UP000266744">
    <property type="component" value="Chromosome"/>
</dbReference>
<name>A0ABM6BPU4_YERET</name>
<sequence length="139" mass="15674">MLSFFFPYQGYANCWTYSEQFFGIEAKLLYSIAQVESGLKPEAVGKNNNGSYDLGLMQINSSHIPRLRKIGVDDAMLTSDPCVSILVGASILSDMMKIYGYSWEAVGAYNSGTGKDRHEMRMKYAKKVWDVYRKGNPPF</sequence>
<gene>
    <name evidence="2" type="ORF">PL78_18095</name>
</gene>
<dbReference type="EMBL" id="CP010029">
    <property type="protein sequence ID" value="ANI31719.1"/>
    <property type="molecule type" value="Genomic_DNA"/>
</dbReference>
<evidence type="ECO:0000259" key="1">
    <source>
        <dbReference type="Pfam" id="PF01464"/>
    </source>
</evidence>
<feature type="domain" description="Transglycosylase SLT" evidence="1">
    <location>
        <begin position="14"/>
        <end position="129"/>
    </location>
</feature>
<dbReference type="InterPro" id="IPR023346">
    <property type="entry name" value="Lysozyme-like_dom_sf"/>
</dbReference>
<dbReference type="SUPFAM" id="SSF53955">
    <property type="entry name" value="Lysozyme-like"/>
    <property type="match status" value="1"/>
</dbReference>
<dbReference type="CDD" id="cd13400">
    <property type="entry name" value="LT_IagB-like"/>
    <property type="match status" value="1"/>
</dbReference>
<reference evidence="2 3" key="1">
    <citation type="journal article" date="2016" name="Toxins">
        <title>The Draft Genome Sequence of the Yersinia entomophaga Entomopathogenic Type Strain MH96T.</title>
        <authorList>
            <person name="Hurst M.R."/>
            <person name="Beattie A."/>
            <person name="Altermann E."/>
            <person name="Moraga R.M."/>
            <person name="Harper L.A."/>
            <person name="Calder J."/>
            <person name="Laugraud A."/>
        </authorList>
    </citation>
    <scope>NUCLEOTIDE SEQUENCE [LARGE SCALE GENOMIC DNA]</scope>
    <source>
        <strain evidence="2 3">MH96</strain>
    </source>
</reference>
<evidence type="ECO:0000313" key="2">
    <source>
        <dbReference type="EMBL" id="ANI31719.1"/>
    </source>
</evidence>
<dbReference type="InterPro" id="IPR008258">
    <property type="entry name" value="Transglycosylase_SLT_dom_1"/>
</dbReference>
<dbReference type="Gene3D" id="1.10.530.10">
    <property type="match status" value="1"/>
</dbReference>
<evidence type="ECO:0000313" key="3">
    <source>
        <dbReference type="Proteomes" id="UP000266744"/>
    </source>
</evidence>
<proteinExistence type="predicted"/>
<dbReference type="Pfam" id="PF01464">
    <property type="entry name" value="SLT"/>
    <property type="match status" value="1"/>
</dbReference>
<protein>
    <submittedName>
        <fullName evidence="2">Invasion protein IagB</fullName>
    </submittedName>
</protein>
<dbReference type="NCBIfam" id="NF011856">
    <property type="entry name" value="PRK15328.1"/>
    <property type="match status" value="1"/>
</dbReference>
<accession>A0ABM6BPU4</accession>